<evidence type="ECO:0000259" key="7">
    <source>
        <dbReference type="Pfam" id="PF00082"/>
    </source>
</evidence>
<dbReference type="FunFam" id="3.40.50.200:FF:000014">
    <property type="entry name" value="Proteinase K"/>
    <property type="match status" value="1"/>
</dbReference>
<dbReference type="PRINTS" id="PR00723">
    <property type="entry name" value="SUBTILISIN"/>
</dbReference>
<feature type="domain" description="Peptidase S8/S53" evidence="7">
    <location>
        <begin position="162"/>
        <end position="392"/>
    </location>
</feature>
<keyword evidence="2 5" id="KW-0645">Protease</keyword>
<dbReference type="InterPro" id="IPR050131">
    <property type="entry name" value="Peptidase_S8_subtilisin-like"/>
</dbReference>
<evidence type="ECO:0000256" key="3">
    <source>
        <dbReference type="ARBA" id="ARBA00022801"/>
    </source>
</evidence>
<keyword evidence="10" id="KW-1185">Reference proteome</keyword>
<evidence type="ECO:0000313" key="9">
    <source>
        <dbReference type="EMBL" id="GHE38221.1"/>
    </source>
</evidence>
<keyword evidence="6" id="KW-0732">Signal</keyword>
<dbReference type="InterPro" id="IPR023827">
    <property type="entry name" value="Peptidase_S8_Asp-AS"/>
</dbReference>
<dbReference type="PANTHER" id="PTHR43806">
    <property type="entry name" value="PEPTIDASE S8"/>
    <property type="match status" value="1"/>
</dbReference>
<dbReference type="GO" id="GO:0005615">
    <property type="term" value="C:extracellular space"/>
    <property type="evidence" value="ECO:0007669"/>
    <property type="project" value="TreeGrafter"/>
</dbReference>
<keyword evidence="3 5" id="KW-0378">Hydrolase</keyword>
<comment type="caution">
    <text evidence="9">The sequence shown here is derived from an EMBL/GenBank/DDBJ whole genome shotgun (WGS) entry which is preliminary data.</text>
</comment>
<dbReference type="AlphaFoldDB" id="A0A919DF49"/>
<reference evidence="9" key="2">
    <citation type="submission" date="2020-09" db="EMBL/GenBank/DDBJ databases">
        <authorList>
            <person name="Sun Q."/>
            <person name="Ohkuma M."/>
        </authorList>
    </citation>
    <scope>NUCLEOTIDE SEQUENCE</scope>
    <source>
        <strain evidence="9">JCM 4784</strain>
    </source>
</reference>
<gene>
    <name evidence="9" type="ORF">GCM10018785_04820</name>
</gene>
<dbReference type="Pfam" id="PF00082">
    <property type="entry name" value="Peptidase_S8"/>
    <property type="match status" value="1"/>
</dbReference>
<evidence type="ECO:0000256" key="4">
    <source>
        <dbReference type="ARBA" id="ARBA00022825"/>
    </source>
</evidence>
<dbReference type="Gene3D" id="3.40.50.200">
    <property type="entry name" value="Peptidase S8/S53 domain"/>
    <property type="match status" value="1"/>
</dbReference>
<evidence type="ECO:0000313" key="10">
    <source>
        <dbReference type="Proteomes" id="UP000608024"/>
    </source>
</evidence>
<dbReference type="CDD" id="cd04077">
    <property type="entry name" value="Peptidases_S8_PCSK9_ProteinaseK_like"/>
    <property type="match status" value="1"/>
</dbReference>
<feature type="chain" id="PRO_5037355787" description="Serine protease" evidence="6">
    <location>
        <begin position="30"/>
        <end position="409"/>
    </location>
</feature>
<dbReference type="EMBL" id="BNBT01000004">
    <property type="protein sequence ID" value="GHE38221.1"/>
    <property type="molecule type" value="Genomic_DNA"/>
</dbReference>
<dbReference type="Pfam" id="PF05922">
    <property type="entry name" value="Inhibitor_I9"/>
    <property type="match status" value="1"/>
</dbReference>
<dbReference type="InterPro" id="IPR034193">
    <property type="entry name" value="PCSK9_ProteinaseK-like"/>
</dbReference>
<evidence type="ECO:0000259" key="8">
    <source>
        <dbReference type="Pfam" id="PF05922"/>
    </source>
</evidence>
<feature type="active site" description="Charge relay system" evidence="5">
    <location>
        <position position="202"/>
    </location>
</feature>
<feature type="signal peptide" evidence="6">
    <location>
        <begin position="1"/>
        <end position="29"/>
    </location>
</feature>
<dbReference type="SUPFAM" id="SSF54897">
    <property type="entry name" value="Protease propeptides/inhibitors"/>
    <property type="match status" value="1"/>
</dbReference>
<dbReference type="InterPro" id="IPR022398">
    <property type="entry name" value="Peptidase_S8_His-AS"/>
</dbReference>
<comment type="similarity">
    <text evidence="1 5">Belongs to the peptidase S8 family.</text>
</comment>
<dbReference type="InterPro" id="IPR037045">
    <property type="entry name" value="S8pro/Inhibitor_I9_sf"/>
</dbReference>
<dbReference type="Gene3D" id="3.30.70.80">
    <property type="entry name" value="Peptidase S8 propeptide/proteinase inhibitor I9"/>
    <property type="match status" value="1"/>
</dbReference>
<dbReference type="InterPro" id="IPR000209">
    <property type="entry name" value="Peptidase_S8/S53_dom"/>
</dbReference>
<dbReference type="GO" id="GO:0004252">
    <property type="term" value="F:serine-type endopeptidase activity"/>
    <property type="evidence" value="ECO:0007669"/>
    <property type="project" value="UniProtKB-UniRule"/>
</dbReference>
<feature type="active site" description="Charge relay system" evidence="5">
    <location>
        <position position="356"/>
    </location>
</feature>
<evidence type="ECO:0008006" key="11">
    <source>
        <dbReference type="Google" id="ProtNLM"/>
    </source>
</evidence>
<organism evidence="9 10">
    <name type="scientific">Streptomyces longispororuber</name>
    <dbReference type="NCBI Taxonomy" id="68230"/>
    <lineage>
        <taxon>Bacteria</taxon>
        <taxon>Bacillati</taxon>
        <taxon>Actinomycetota</taxon>
        <taxon>Actinomycetes</taxon>
        <taxon>Kitasatosporales</taxon>
        <taxon>Streptomycetaceae</taxon>
        <taxon>Streptomyces</taxon>
    </lineage>
</organism>
<dbReference type="Proteomes" id="UP000608024">
    <property type="component" value="Unassembled WGS sequence"/>
</dbReference>
<proteinExistence type="inferred from homology"/>
<dbReference type="InterPro" id="IPR036852">
    <property type="entry name" value="Peptidase_S8/S53_dom_sf"/>
</dbReference>
<accession>A0A919DF49</accession>
<dbReference type="PANTHER" id="PTHR43806:SF11">
    <property type="entry name" value="CEREVISIN-RELATED"/>
    <property type="match status" value="1"/>
</dbReference>
<reference evidence="9" key="1">
    <citation type="journal article" date="2014" name="Int. J. Syst. Evol. Microbiol.">
        <title>Complete genome sequence of Corynebacterium casei LMG S-19264T (=DSM 44701T), isolated from a smear-ripened cheese.</title>
        <authorList>
            <consortium name="US DOE Joint Genome Institute (JGI-PGF)"/>
            <person name="Walter F."/>
            <person name="Albersmeier A."/>
            <person name="Kalinowski J."/>
            <person name="Ruckert C."/>
        </authorList>
    </citation>
    <scope>NUCLEOTIDE SEQUENCE</scope>
    <source>
        <strain evidence="9">JCM 4784</strain>
    </source>
</reference>
<protein>
    <recommendedName>
        <fullName evidence="11">Serine protease</fullName>
    </recommendedName>
</protein>
<feature type="active site" description="Charge relay system" evidence="5">
    <location>
        <position position="169"/>
    </location>
</feature>
<dbReference type="InterPro" id="IPR010259">
    <property type="entry name" value="S8pro/Inhibitor_I9"/>
</dbReference>
<evidence type="ECO:0000256" key="1">
    <source>
        <dbReference type="ARBA" id="ARBA00011073"/>
    </source>
</evidence>
<sequence>MTRPSRTRAVAVLSALVVAAGLQAGGASAAGAAPAGPAGALRLAAAGESAVPDGWIVVLKDTRGRDVPGVARELLGRGDGGTRLGHVYRAALHGFSATMSRARAARVAADPRVASVHQDTRVRLARAAADGTQPNPPWGLDRVDQRTLPLSGSYTYRTTAPDVRVHVIDTGLRTTHQDFGGRASVGVDTVGDGRNGADCNGHGTHVGGIAAGRTHGVAKEARLIAVRVLDCQGSGTTSGVVAGVDWVTAHAARPAVANMSLGGPADGVLDNAVRASVRSGVTYTAAAGSAGTSTGACSTSPARLPEVITVGASDRNDRRASSSNHGSCVSLFAPGVQIPSMWYDGDTSVRTVSGTSMAAAHAAGAAALHLALRPADTPAQVKRHLIDNATTGVLQGTPPVVPDKLLYTL</sequence>
<keyword evidence="4 5" id="KW-0720">Serine protease</keyword>
<name>A0A919DF49_9ACTN</name>
<evidence type="ECO:0000256" key="6">
    <source>
        <dbReference type="SAM" id="SignalP"/>
    </source>
</evidence>
<evidence type="ECO:0000256" key="5">
    <source>
        <dbReference type="PROSITE-ProRule" id="PRU01240"/>
    </source>
</evidence>
<dbReference type="GO" id="GO:0006508">
    <property type="term" value="P:proteolysis"/>
    <property type="evidence" value="ECO:0007669"/>
    <property type="project" value="UniProtKB-KW"/>
</dbReference>
<dbReference type="PROSITE" id="PS00137">
    <property type="entry name" value="SUBTILASE_HIS"/>
    <property type="match status" value="1"/>
</dbReference>
<dbReference type="InterPro" id="IPR015500">
    <property type="entry name" value="Peptidase_S8_subtilisin-rel"/>
</dbReference>
<feature type="domain" description="Inhibitor I9" evidence="8">
    <location>
        <begin position="78"/>
        <end position="124"/>
    </location>
</feature>
<dbReference type="RefSeq" id="WP_190134115.1">
    <property type="nucleotide sequence ID" value="NZ_BNBT01000004.1"/>
</dbReference>
<dbReference type="PROSITE" id="PS00136">
    <property type="entry name" value="SUBTILASE_ASP"/>
    <property type="match status" value="1"/>
</dbReference>
<dbReference type="PROSITE" id="PS51892">
    <property type="entry name" value="SUBTILASE"/>
    <property type="match status" value="1"/>
</dbReference>
<evidence type="ECO:0000256" key="2">
    <source>
        <dbReference type="ARBA" id="ARBA00022670"/>
    </source>
</evidence>
<dbReference type="SUPFAM" id="SSF52743">
    <property type="entry name" value="Subtilisin-like"/>
    <property type="match status" value="1"/>
</dbReference>